<dbReference type="PROSITE" id="PS50853">
    <property type="entry name" value="FN3"/>
    <property type="match status" value="1"/>
</dbReference>
<dbReference type="InterPro" id="IPR036116">
    <property type="entry name" value="FN3_sf"/>
</dbReference>
<evidence type="ECO:0000256" key="6">
    <source>
        <dbReference type="ARBA" id="ARBA00023157"/>
    </source>
</evidence>
<dbReference type="STRING" id="84645.A0A498P6P3"/>
<keyword evidence="7 12" id="KW-0675">Receptor</keyword>
<dbReference type="SUPFAM" id="SSF49265">
    <property type="entry name" value="Fibronectin type III"/>
    <property type="match status" value="1"/>
</dbReference>
<evidence type="ECO:0000256" key="9">
    <source>
        <dbReference type="SAM" id="Phobius"/>
    </source>
</evidence>
<sequence>MSFIMWTRSTLKFLFVVLAAIEVQSAPEDCPRQESLPGVLILKLGSNVVFGCRGDITVDVKPDPPTHVVVRAVPGQQHILKVSWSYPNTWKNDFYALLFELRYRPQLKEQYQTVPIDDVMEKQVSWTIYDAMPHTQYEVQLRAKDEFDGIWSDWTDTVYAVTWEAPKTTTTTESITLETLEMFPEGSGGSGEDSSVGSVATDGANDIDYATVWLWVSCFFGLLFLAVLTMFTVYLIRGRLHFVSRIGKQTLPFAFFLHSPRPLPAPAPSELLPEEGKSLMSPPKHNQQHFLPVQQEEQEGIHLHNMDYFLSPGTEGVPWAIDRHE</sequence>
<dbReference type="AlphaFoldDB" id="A0A498P6P3"/>
<dbReference type="Pfam" id="PF00041">
    <property type="entry name" value="fn3"/>
    <property type="match status" value="1"/>
</dbReference>
<dbReference type="InterPro" id="IPR003961">
    <property type="entry name" value="FN3_dom"/>
</dbReference>
<evidence type="ECO:0000256" key="8">
    <source>
        <dbReference type="ARBA" id="ARBA00023180"/>
    </source>
</evidence>
<comment type="subcellular location">
    <subcellularLocation>
        <location evidence="1">Membrane</location>
        <topology evidence="1">Single-pass type I membrane protein</topology>
    </subcellularLocation>
</comment>
<dbReference type="InterPro" id="IPR003530">
    <property type="entry name" value="Hematopoietin_rcpt_L_F3_CS"/>
</dbReference>
<organism evidence="12 13">
    <name type="scientific">Labeo rohita</name>
    <name type="common">Indian major carp</name>
    <name type="synonym">Cyprinus rohita</name>
    <dbReference type="NCBI Taxonomy" id="84645"/>
    <lineage>
        <taxon>Eukaryota</taxon>
        <taxon>Metazoa</taxon>
        <taxon>Chordata</taxon>
        <taxon>Craniata</taxon>
        <taxon>Vertebrata</taxon>
        <taxon>Euteleostomi</taxon>
        <taxon>Actinopterygii</taxon>
        <taxon>Neopterygii</taxon>
        <taxon>Teleostei</taxon>
        <taxon>Ostariophysi</taxon>
        <taxon>Cypriniformes</taxon>
        <taxon>Cyprinidae</taxon>
        <taxon>Labeoninae</taxon>
        <taxon>Labeonini</taxon>
        <taxon>Labeo</taxon>
    </lineage>
</organism>
<dbReference type="PANTHER" id="PTHR23037">
    <property type="entry name" value="CYTOKINE RECEPTOR"/>
    <property type="match status" value="1"/>
</dbReference>
<reference evidence="12 13" key="1">
    <citation type="submission" date="2018-03" db="EMBL/GenBank/DDBJ databases">
        <title>Draft genome sequence of Rohu Carp (Labeo rohita).</title>
        <authorList>
            <person name="Das P."/>
            <person name="Kushwaha B."/>
            <person name="Joshi C.G."/>
            <person name="Kumar D."/>
            <person name="Nagpure N.S."/>
            <person name="Sahoo L."/>
            <person name="Das S.P."/>
            <person name="Bit A."/>
            <person name="Patnaik S."/>
            <person name="Meher P.K."/>
            <person name="Jayasankar P."/>
            <person name="Koringa P.G."/>
            <person name="Patel N.V."/>
            <person name="Hinsu A.T."/>
            <person name="Kumar R."/>
            <person name="Pandey M."/>
            <person name="Agarwal S."/>
            <person name="Srivastava S."/>
            <person name="Singh M."/>
            <person name="Iquebal M.A."/>
            <person name="Jaiswal S."/>
            <person name="Angadi U.B."/>
            <person name="Kumar N."/>
            <person name="Raza M."/>
            <person name="Shah T.M."/>
            <person name="Rai A."/>
            <person name="Jena J.K."/>
        </authorList>
    </citation>
    <scope>NUCLEOTIDE SEQUENCE [LARGE SCALE GENOMIC DNA]</scope>
    <source>
        <strain evidence="12">DASCIFA01</strain>
        <tissue evidence="12">Testis</tissue>
    </source>
</reference>
<gene>
    <name evidence="12" type="ORF">ROHU_000497</name>
</gene>
<keyword evidence="8" id="KW-0325">Glycoprotein</keyword>
<dbReference type="CDD" id="cd00063">
    <property type="entry name" value="FN3"/>
    <property type="match status" value="1"/>
</dbReference>
<comment type="caution">
    <text evidence="12">The sequence shown here is derived from an EMBL/GenBank/DDBJ whole genome shotgun (WGS) entry which is preliminary data.</text>
</comment>
<evidence type="ECO:0000256" key="7">
    <source>
        <dbReference type="ARBA" id="ARBA00023170"/>
    </source>
</evidence>
<dbReference type="InterPro" id="IPR013783">
    <property type="entry name" value="Ig-like_fold"/>
</dbReference>
<evidence type="ECO:0000259" key="11">
    <source>
        <dbReference type="PROSITE" id="PS50853"/>
    </source>
</evidence>
<keyword evidence="3 10" id="KW-0732">Signal</keyword>
<dbReference type="Proteomes" id="UP000290572">
    <property type="component" value="Unassembled WGS sequence"/>
</dbReference>
<protein>
    <submittedName>
        <fullName evidence="12">Interleukin-6 receptor subunit alpha-like isoform X1</fullName>
    </submittedName>
</protein>
<keyword evidence="4 9" id="KW-1133">Transmembrane helix</keyword>
<dbReference type="GO" id="GO:0016064">
    <property type="term" value="P:immunoglobulin mediated immune response"/>
    <property type="evidence" value="ECO:0007669"/>
    <property type="project" value="TreeGrafter"/>
</dbReference>
<dbReference type="EMBL" id="QBIY01003241">
    <property type="protein sequence ID" value="RXN39117.1"/>
    <property type="molecule type" value="Genomic_DNA"/>
</dbReference>
<keyword evidence="5 9" id="KW-0472">Membrane</keyword>
<dbReference type="PANTHER" id="PTHR23037:SF22">
    <property type="entry name" value="CYTOKINE RECEPTOR COMMON SUBUNIT BETA"/>
    <property type="match status" value="1"/>
</dbReference>
<evidence type="ECO:0000256" key="5">
    <source>
        <dbReference type="ARBA" id="ARBA00023136"/>
    </source>
</evidence>
<accession>A0A498P6P3</accession>
<dbReference type="GO" id="GO:0009897">
    <property type="term" value="C:external side of plasma membrane"/>
    <property type="evidence" value="ECO:0007669"/>
    <property type="project" value="TreeGrafter"/>
</dbReference>
<evidence type="ECO:0000256" key="4">
    <source>
        <dbReference type="ARBA" id="ARBA00022989"/>
    </source>
</evidence>
<dbReference type="SMART" id="SM00060">
    <property type="entry name" value="FN3"/>
    <property type="match status" value="1"/>
</dbReference>
<feature type="signal peptide" evidence="10">
    <location>
        <begin position="1"/>
        <end position="25"/>
    </location>
</feature>
<evidence type="ECO:0000313" key="12">
    <source>
        <dbReference type="EMBL" id="RXN39117.1"/>
    </source>
</evidence>
<evidence type="ECO:0000256" key="1">
    <source>
        <dbReference type="ARBA" id="ARBA00004479"/>
    </source>
</evidence>
<evidence type="ECO:0000256" key="3">
    <source>
        <dbReference type="ARBA" id="ARBA00022729"/>
    </source>
</evidence>
<dbReference type="Gene3D" id="2.60.40.10">
    <property type="entry name" value="Immunoglobulins"/>
    <property type="match status" value="1"/>
</dbReference>
<name>A0A498P6P3_LABRO</name>
<evidence type="ECO:0000256" key="10">
    <source>
        <dbReference type="SAM" id="SignalP"/>
    </source>
</evidence>
<evidence type="ECO:0000313" key="13">
    <source>
        <dbReference type="Proteomes" id="UP000290572"/>
    </source>
</evidence>
<feature type="transmembrane region" description="Helical" evidence="9">
    <location>
        <begin position="212"/>
        <end position="236"/>
    </location>
</feature>
<evidence type="ECO:0000256" key="2">
    <source>
        <dbReference type="ARBA" id="ARBA00022692"/>
    </source>
</evidence>
<dbReference type="GO" id="GO:0004896">
    <property type="term" value="F:cytokine receptor activity"/>
    <property type="evidence" value="ECO:0007669"/>
    <property type="project" value="InterPro"/>
</dbReference>
<feature type="domain" description="Fibronectin type-III" evidence="11">
    <location>
        <begin position="64"/>
        <end position="165"/>
    </location>
</feature>
<keyword evidence="13" id="KW-1185">Reference proteome</keyword>
<dbReference type="PROSITE" id="PS01354">
    <property type="entry name" value="HEMATOPO_REC_L_F3"/>
    <property type="match status" value="1"/>
</dbReference>
<proteinExistence type="predicted"/>
<feature type="chain" id="PRO_5019717621" evidence="10">
    <location>
        <begin position="26"/>
        <end position="325"/>
    </location>
</feature>
<keyword evidence="6" id="KW-1015">Disulfide bond</keyword>
<keyword evidence="2 9" id="KW-0812">Transmembrane</keyword>